<accession>A0A2T3N415</accession>
<feature type="region of interest" description="Disordered" evidence="1">
    <location>
        <begin position="1"/>
        <end position="20"/>
    </location>
</feature>
<dbReference type="InterPro" id="IPR021070">
    <property type="entry name" value="Killing_trait_RebB"/>
</dbReference>
<dbReference type="AlphaFoldDB" id="A0A2T3N415"/>
<dbReference type="Pfam" id="PF11747">
    <property type="entry name" value="RebB"/>
    <property type="match status" value="1"/>
</dbReference>
<dbReference type="EMBL" id="PYMC01000001">
    <property type="protein sequence ID" value="PSW07160.1"/>
    <property type="molecule type" value="Genomic_DNA"/>
</dbReference>
<evidence type="ECO:0000313" key="2">
    <source>
        <dbReference type="EMBL" id="PSW07160.1"/>
    </source>
</evidence>
<gene>
    <name evidence="2" type="ORF">C9I89_00040</name>
</gene>
<organism evidence="2 3">
    <name type="scientific">Photobacterium lipolyticum</name>
    <dbReference type="NCBI Taxonomy" id="266810"/>
    <lineage>
        <taxon>Bacteria</taxon>
        <taxon>Pseudomonadati</taxon>
        <taxon>Pseudomonadota</taxon>
        <taxon>Gammaproteobacteria</taxon>
        <taxon>Vibrionales</taxon>
        <taxon>Vibrionaceae</taxon>
        <taxon>Photobacterium</taxon>
    </lineage>
</organism>
<comment type="caution">
    <text evidence="2">The sequence shown here is derived from an EMBL/GenBank/DDBJ whole genome shotgun (WGS) entry which is preliminary data.</text>
</comment>
<evidence type="ECO:0000313" key="3">
    <source>
        <dbReference type="Proteomes" id="UP000240904"/>
    </source>
</evidence>
<feature type="compositionally biased region" description="Polar residues" evidence="1">
    <location>
        <begin position="10"/>
        <end position="20"/>
    </location>
</feature>
<keyword evidence="3" id="KW-1185">Reference proteome</keyword>
<protein>
    <submittedName>
        <fullName evidence="2">Glycerol-3-phosphate dehydrogenase</fullName>
    </submittedName>
</protein>
<sequence>MVSVNKSDDGQSSSELLSQVSPDVSRGMLYQSTAHALSNAVHNATFLQQQQSTLFQSTTAMGVSLIEGLAGAAIGKG</sequence>
<evidence type="ECO:0000256" key="1">
    <source>
        <dbReference type="SAM" id="MobiDB-lite"/>
    </source>
</evidence>
<proteinExistence type="predicted"/>
<name>A0A2T3N415_9GAMM</name>
<dbReference type="RefSeq" id="WP_107281313.1">
    <property type="nucleotide sequence ID" value="NZ_PYMC01000001.1"/>
</dbReference>
<reference evidence="2 3" key="1">
    <citation type="submission" date="2018-03" db="EMBL/GenBank/DDBJ databases">
        <title>Whole genome sequencing of Histamine producing bacteria.</title>
        <authorList>
            <person name="Butler K."/>
        </authorList>
    </citation>
    <scope>NUCLEOTIDE SEQUENCE [LARGE SCALE GENOMIC DNA]</scope>
    <source>
        <strain evidence="2 3">DSM 16190</strain>
    </source>
</reference>
<dbReference type="Proteomes" id="UP000240904">
    <property type="component" value="Unassembled WGS sequence"/>
</dbReference>